<feature type="transmembrane region" description="Helical" evidence="16">
    <location>
        <begin position="603"/>
        <end position="621"/>
    </location>
</feature>
<dbReference type="InterPro" id="IPR023214">
    <property type="entry name" value="HAD_sf"/>
</dbReference>
<keyword evidence="14 16" id="KW-0406">Ion transport</keyword>
<evidence type="ECO:0000313" key="19">
    <source>
        <dbReference type="Proteomes" id="UP000027778"/>
    </source>
</evidence>
<feature type="transmembrane region" description="Helical" evidence="16">
    <location>
        <begin position="273"/>
        <end position="296"/>
    </location>
</feature>
<comment type="catalytic activity">
    <reaction evidence="16">
        <text>K(+)(out) + ATP + H2O = K(+)(in) + ADP + phosphate + H(+)</text>
        <dbReference type="Rhea" id="RHEA:16777"/>
        <dbReference type="ChEBI" id="CHEBI:15377"/>
        <dbReference type="ChEBI" id="CHEBI:15378"/>
        <dbReference type="ChEBI" id="CHEBI:29103"/>
        <dbReference type="ChEBI" id="CHEBI:30616"/>
        <dbReference type="ChEBI" id="CHEBI:43474"/>
        <dbReference type="ChEBI" id="CHEBI:456216"/>
        <dbReference type="EC" id="7.2.2.6"/>
    </reaction>
</comment>
<dbReference type="PANTHER" id="PTHR43743:SF1">
    <property type="entry name" value="POTASSIUM-TRANSPORTING ATPASE ATP-BINDING SUBUNIT"/>
    <property type="match status" value="1"/>
</dbReference>
<keyword evidence="9 16" id="KW-0067">ATP-binding</keyword>
<dbReference type="PANTHER" id="PTHR43743">
    <property type="entry name" value="POTASSIUM-TRANSPORTING ATPASE ATP-BINDING SUBUNIT"/>
    <property type="match status" value="1"/>
</dbReference>
<dbReference type="STRING" id="574375.AZF08_19730"/>
<dbReference type="RefSeq" id="WP_033674577.1">
    <property type="nucleotide sequence ID" value="NZ_JOTM01000008.1"/>
</dbReference>
<evidence type="ECO:0000256" key="1">
    <source>
        <dbReference type="ARBA" id="ARBA00004651"/>
    </source>
</evidence>
<feature type="transmembrane region" description="Helical" evidence="16">
    <location>
        <begin position="82"/>
        <end position="103"/>
    </location>
</feature>
<feature type="binding site" evidence="16">
    <location>
        <position position="537"/>
    </location>
    <ligand>
        <name>Mg(2+)</name>
        <dbReference type="ChEBI" id="CHEBI:18420"/>
    </ligand>
</feature>
<keyword evidence="18" id="KW-0378">Hydrolase</keyword>
<dbReference type="SFLD" id="SFLDS00003">
    <property type="entry name" value="Haloacid_Dehalogenase"/>
    <property type="match status" value="1"/>
</dbReference>
<keyword evidence="6 16" id="KW-0812">Transmembrane</keyword>
<dbReference type="HAMAP" id="MF_00285">
    <property type="entry name" value="KdpB"/>
    <property type="match status" value="1"/>
</dbReference>
<evidence type="ECO:0000256" key="2">
    <source>
        <dbReference type="ARBA" id="ARBA00022448"/>
    </source>
</evidence>
<proteinExistence type="inferred from homology"/>
<keyword evidence="12 16" id="KW-1278">Translocase</keyword>
<dbReference type="InterPro" id="IPR008250">
    <property type="entry name" value="ATPase_P-typ_transduc_dom_A_sf"/>
</dbReference>
<dbReference type="Proteomes" id="UP000027778">
    <property type="component" value="Unassembled WGS sequence"/>
</dbReference>
<evidence type="ECO:0000313" key="18">
    <source>
        <dbReference type="EMBL" id="KEK24217.1"/>
    </source>
</evidence>
<evidence type="ECO:0000256" key="12">
    <source>
        <dbReference type="ARBA" id="ARBA00022967"/>
    </source>
</evidence>
<feature type="binding site" evidence="16">
    <location>
        <position position="541"/>
    </location>
    <ligand>
        <name>Mg(2+)</name>
        <dbReference type="ChEBI" id="CHEBI:18420"/>
    </ligand>
</feature>
<name>A0A073KCM6_9BACI</name>
<keyword evidence="8 16" id="KW-0547">Nucleotide-binding</keyword>
<comment type="function">
    <text evidence="16">Part of the high-affinity ATP-driven potassium transport (or Kdp) system, which catalyzes the hydrolysis of ATP coupled with the electrogenic transport of potassium into the cytoplasm. This subunit is responsible for energy coupling to the transport system and for the release of the potassium ions to the cytoplasm.</text>
</comment>
<keyword evidence="13 16" id="KW-1133">Transmembrane helix</keyword>
<dbReference type="Pfam" id="PF00122">
    <property type="entry name" value="E1-E2_ATPase"/>
    <property type="match status" value="1"/>
</dbReference>
<dbReference type="OrthoDB" id="9813266at2"/>
<evidence type="ECO:0000256" key="13">
    <source>
        <dbReference type="ARBA" id="ARBA00022989"/>
    </source>
</evidence>
<feature type="transmembrane region" description="Helical" evidence="16">
    <location>
        <begin position="238"/>
        <end position="261"/>
    </location>
</feature>
<dbReference type="FunFam" id="3.40.1110.10:FF:000007">
    <property type="entry name" value="Potassium-transporting ATPase ATP-binding subunit"/>
    <property type="match status" value="1"/>
</dbReference>
<dbReference type="Pfam" id="PF00702">
    <property type="entry name" value="Hydrolase"/>
    <property type="match status" value="1"/>
</dbReference>
<keyword evidence="3 16" id="KW-1003">Cell membrane</keyword>
<dbReference type="GO" id="GO:0008556">
    <property type="term" value="F:P-type potassium transmembrane transporter activity"/>
    <property type="evidence" value="ECO:0007669"/>
    <property type="project" value="UniProtKB-UniRule"/>
</dbReference>
<comment type="subunit">
    <text evidence="16">The system is composed of three essential subunits: KdpA, KdpB and KdpC.</text>
</comment>
<dbReference type="SUPFAM" id="SSF81653">
    <property type="entry name" value="Calcium ATPase, transduction domain A"/>
    <property type="match status" value="1"/>
</dbReference>
<dbReference type="NCBIfam" id="TIGR01494">
    <property type="entry name" value="ATPase_P-type"/>
    <property type="match status" value="2"/>
</dbReference>
<keyword evidence="15 16" id="KW-0472">Membrane</keyword>
<dbReference type="CDD" id="cd02078">
    <property type="entry name" value="P-type_ATPase_K"/>
    <property type="match status" value="1"/>
</dbReference>
<evidence type="ECO:0000256" key="16">
    <source>
        <dbReference type="HAMAP-Rule" id="MF_00285"/>
    </source>
</evidence>
<keyword evidence="7 16" id="KW-0479">Metal-binding</keyword>
<dbReference type="Gene3D" id="3.40.1110.10">
    <property type="entry name" value="Calcium-transporting ATPase, cytoplasmic domain N"/>
    <property type="match status" value="1"/>
</dbReference>
<comment type="caution">
    <text evidence="18">The sequence shown here is derived from an EMBL/GenBank/DDBJ whole genome shotgun (WGS) entry which is preliminary data.</text>
</comment>
<evidence type="ECO:0000256" key="7">
    <source>
        <dbReference type="ARBA" id="ARBA00022723"/>
    </source>
</evidence>
<evidence type="ECO:0000256" key="11">
    <source>
        <dbReference type="ARBA" id="ARBA00022958"/>
    </source>
</evidence>
<evidence type="ECO:0000256" key="14">
    <source>
        <dbReference type="ARBA" id="ARBA00023065"/>
    </source>
</evidence>
<accession>A0A073KCM6</accession>
<dbReference type="FunFam" id="2.70.150.10:FF:000010">
    <property type="entry name" value="Potassium-transporting ATPase ATP-binding subunit"/>
    <property type="match status" value="1"/>
</dbReference>
<dbReference type="InterPro" id="IPR023298">
    <property type="entry name" value="ATPase_P-typ_TM_dom_sf"/>
</dbReference>
<gene>
    <name evidence="16" type="primary">kdpB</name>
    <name evidence="18" type="ORF">BAGA_27980</name>
</gene>
<evidence type="ECO:0000256" key="4">
    <source>
        <dbReference type="ARBA" id="ARBA00022538"/>
    </source>
</evidence>
<dbReference type="AlphaFoldDB" id="A0A073KCM6"/>
<dbReference type="GO" id="GO:0016887">
    <property type="term" value="F:ATP hydrolysis activity"/>
    <property type="evidence" value="ECO:0007669"/>
    <property type="project" value="InterPro"/>
</dbReference>
<dbReference type="GO" id="GO:0000287">
    <property type="term" value="F:magnesium ion binding"/>
    <property type="evidence" value="ECO:0007669"/>
    <property type="project" value="UniProtKB-UniRule"/>
</dbReference>
<dbReference type="InterPro" id="IPR018303">
    <property type="entry name" value="ATPase_P-typ_P_site"/>
</dbReference>
<evidence type="ECO:0000256" key="15">
    <source>
        <dbReference type="ARBA" id="ARBA00023136"/>
    </source>
</evidence>
<dbReference type="EC" id="7.2.2.6" evidence="16"/>
<dbReference type="InterPro" id="IPR044492">
    <property type="entry name" value="P_typ_ATPase_HD_dom"/>
</dbReference>
<feature type="transmembrane region" description="Helical" evidence="16">
    <location>
        <begin position="57"/>
        <end position="76"/>
    </location>
</feature>
<evidence type="ECO:0000256" key="8">
    <source>
        <dbReference type="ARBA" id="ARBA00022741"/>
    </source>
</evidence>
<evidence type="ECO:0000256" key="5">
    <source>
        <dbReference type="ARBA" id="ARBA00022553"/>
    </source>
</evidence>
<dbReference type="InterPro" id="IPR023299">
    <property type="entry name" value="ATPase_P-typ_cyto_dom_N"/>
</dbReference>
<dbReference type="SUPFAM" id="SSF81665">
    <property type="entry name" value="Calcium ATPase, transmembrane domain M"/>
    <property type="match status" value="1"/>
</dbReference>
<dbReference type="SFLD" id="SFLDG00002">
    <property type="entry name" value="C1.7:_P-type_atpase_like"/>
    <property type="match status" value="1"/>
</dbReference>
<evidence type="ECO:0000256" key="3">
    <source>
        <dbReference type="ARBA" id="ARBA00022475"/>
    </source>
</evidence>
<dbReference type="GO" id="GO:0005886">
    <property type="term" value="C:plasma membrane"/>
    <property type="evidence" value="ECO:0007669"/>
    <property type="project" value="UniProtKB-SubCell"/>
</dbReference>
<dbReference type="InterPro" id="IPR059000">
    <property type="entry name" value="ATPase_P-type_domA"/>
</dbReference>
<evidence type="ECO:0000256" key="6">
    <source>
        <dbReference type="ARBA" id="ARBA00022692"/>
    </source>
</evidence>
<dbReference type="SFLD" id="SFLDF00027">
    <property type="entry name" value="p-type_atpase"/>
    <property type="match status" value="1"/>
</dbReference>
<keyword evidence="19" id="KW-1185">Reference proteome</keyword>
<dbReference type="InterPro" id="IPR001757">
    <property type="entry name" value="P_typ_ATPase"/>
</dbReference>
<keyword evidence="10 16" id="KW-0460">Magnesium</keyword>
<keyword evidence="5 16" id="KW-0597">Phosphoprotein</keyword>
<keyword evidence="4 16" id="KW-0633">Potassium transport</keyword>
<feature type="transmembrane region" description="Helical" evidence="16">
    <location>
        <begin position="673"/>
        <end position="698"/>
    </location>
</feature>
<dbReference type="EMBL" id="JOTM01000008">
    <property type="protein sequence ID" value="KEK24217.1"/>
    <property type="molecule type" value="Genomic_DNA"/>
</dbReference>
<dbReference type="InterPro" id="IPR006391">
    <property type="entry name" value="P-type_ATPase_bsu_IA"/>
</dbReference>
<evidence type="ECO:0000259" key="17">
    <source>
        <dbReference type="Pfam" id="PF00122"/>
    </source>
</evidence>
<dbReference type="Gene3D" id="2.70.150.10">
    <property type="entry name" value="Calcium-transporting ATPase, cytoplasmic transduction domain A"/>
    <property type="match status" value="1"/>
</dbReference>
<feature type="active site" description="4-aspartylphosphate intermediate" evidence="16">
    <location>
        <position position="326"/>
    </location>
</feature>
<feature type="binding site" evidence="16">
    <location>
        <position position="414"/>
    </location>
    <ligand>
        <name>ATP</name>
        <dbReference type="ChEBI" id="CHEBI:30616"/>
    </ligand>
</feature>
<dbReference type="NCBIfam" id="TIGR01497">
    <property type="entry name" value="kdpB"/>
    <property type="match status" value="1"/>
</dbReference>
<dbReference type="eggNOG" id="COG2216">
    <property type="taxonomic scope" value="Bacteria"/>
</dbReference>
<organism evidence="18 19">
    <name type="scientific">Bacillus gaemokensis</name>
    <dbReference type="NCBI Taxonomy" id="574375"/>
    <lineage>
        <taxon>Bacteria</taxon>
        <taxon>Bacillati</taxon>
        <taxon>Bacillota</taxon>
        <taxon>Bacilli</taxon>
        <taxon>Bacillales</taxon>
        <taxon>Bacillaceae</taxon>
        <taxon>Bacillus</taxon>
        <taxon>Bacillus cereus group</taxon>
    </lineage>
</organism>
<dbReference type="InterPro" id="IPR036412">
    <property type="entry name" value="HAD-like_sf"/>
</dbReference>
<feature type="binding site" evidence="16">
    <location>
        <position position="363"/>
    </location>
    <ligand>
        <name>ATP</name>
        <dbReference type="ChEBI" id="CHEBI:30616"/>
    </ligand>
</feature>
<feature type="binding site" evidence="16">
    <location>
        <position position="367"/>
    </location>
    <ligand>
        <name>ATP</name>
        <dbReference type="ChEBI" id="CHEBI:30616"/>
    </ligand>
</feature>
<comment type="subcellular location">
    <subcellularLocation>
        <location evidence="1 16">Cell membrane</location>
        <topology evidence="1 16">Multi-pass membrane protein</topology>
    </subcellularLocation>
</comment>
<feature type="domain" description="P-type ATPase A" evidence="17">
    <location>
        <begin position="128"/>
        <end position="227"/>
    </location>
</feature>
<protein>
    <recommendedName>
        <fullName evidence="16">Potassium-transporting ATPase ATP-binding subunit</fullName>
        <ecNumber evidence="16">7.2.2.6</ecNumber>
    </recommendedName>
    <alternativeName>
        <fullName evidence="16">ATP phosphohydrolase [potassium-transporting] B chain</fullName>
    </alternativeName>
    <alternativeName>
        <fullName evidence="16">Potassium-binding and translocating subunit B</fullName>
    </alternativeName>
    <alternativeName>
        <fullName evidence="16">Potassium-translocating ATPase B chain</fullName>
    </alternativeName>
</protein>
<sequence>MRPVVVKEKQANQSSTSSIHVVESEVRQAKTMDRDIVIHAMKQSVAKLNPKVMVKNPIMFVVEIGFIITFILSFLPNSSSSIPGWFNITVSLILLFTVLFANFAEALAEGRGKAQADSLKQSKKDVFANVIKENGKIVQVSATELRKGDIVIVKQGEMIPSDGEVIKGLASVDESAITGESAPVIKEAGGDFCSVTGGTMVVSDEITISITSNPGESFIDKMISLVEGAARQKTPNEIALNTVLTSLTLIFLIVVVTLPIFTNYLGFKIDTAVLVALLVCLIPTTIGGLLSAIGIAGMDRVTKFNVLAMSGKAVEAAGDINTIILDKTGTITFGNRMAHTLLPVGNETIEQLAKWAALGSVLDETPEGRSVIEYVKSKALSYNSELAEQGEFVPFKAETRMSGVDLLDGTKVRKGAVGAVIEWVQAQGGTIPKDVNQKADLISKEGGTPLVVAVDNRIYGLIYLKDTVKPGMRERFEQLRQMGIKTVMCTGDNPLTAATIAKEAGVDEFVAECKPEDKIAVIKAEQDKGKLVAMTGDGTNDAPALAQADVGLAMNSGTTAAKEAANMIDLDSNPTKIIEVVGIGKQLLMTRGALTTFSIANDIAKYFAIIPAMFTLAIPQMEALNIMKLTSPLSAILSALIFNAIIIPLLIPLAMKGIAYKPMSSNALLGRNLLIYGLGGVIVPFIGIKVIDLLVGLFI</sequence>
<evidence type="ECO:0000256" key="10">
    <source>
        <dbReference type="ARBA" id="ARBA00022842"/>
    </source>
</evidence>
<comment type="similarity">
    <text evidence="16">Belongs to the cation transport ATPase (P-type) (TC 3.A.3) family. Type IA subfamily.</text>
</comment>
<keyword evidence="11 16" id="KW-0630">Potassium</keyword>
<evidence type="ECO:0000256" key="9">
    <source>
        <dbReference type="ARBA" id="ARBA00022840"/>
    </source>
</evidence>
<feature type="binding site" evidence="16">
    <location>
        <begin position="395"/>
        <end position="402"/>
    </location>
    <ligand>
        <name>ATP</name>
        <dbReference type="ChEBI" id="CHEBI:30616"/>
    </ligand>
</feature>
<dbReference type="SUPFAM" id="SSF56784">
    <property type="entry name" value="HAD-like"/>
    <property type="match status" value="1"/>
</dbReference>
<dbReference type="Gene3D" id="3.40.50.1000">
    <property type="entry name" value="HAD superfamily/HAD-like"/>
    <property type="match status" value="1"/>
</dbReference>
<keyword evidence="2 16" id="KW-0813">Transport</keyword>
<feature type="transmembrane region" description="Helical" evidence="16">
    <location>
        <begin position="633"/>
        <end position="653"/>
    </location>
</feature>
<dbReference type="PROSITE" id="PS00154">
    <property type="entry name" value="ATPASE_E1_E2"/>
    <property type="match status" value="1"/>
</dbReference>
<reference evidence="18 19" key="1">
    <citation type="submission" date="2014-06" db="EMBL/GenBank/DDBJ databases">
        <title>Draft genome sequence of Bacillus gaemokensis JCM 15801 (MCCC 1A00707).</title>
        <authorList>
            <person name="Lai Q."/>
            <person name="Liu Y."/>
            <person name="Shao Z."/>
        </authorList>
    </citation>
    <scope>NUCLEOTIDE SEQUENCE [LARGE SCALE GENOMIC DNA]</scope>
    <source>
        <strain evidence="18 19">JCM 15801</strain>
    </source>
</reference>
<dbReference type="PRINTS" id="PR00119">
    <property type="entry name" value="CATATPASE"/>
</dbReference>
<dbReference type="GO" id="GO:0005524">
    <property type="term" value="F:ATP binding"/>
    <property type="evidence" value="ECO:0007669"/>
    <property type="project" value="UniProtKB-UniRule"/>
</dbReference>